<reference evidence="2" key="1">
    <citation type="submission" date="2021-01" db="EMBL/GenBank/DDBJ databases">
        <authorList>
            <person name="Corre E."/>
            <person name="Pelletier E."/>
            <person name="Niang G."/>
            <person name="Scheremetjew M."/>
            <person name="Finn R."/>
            <person name="Kale V."/>
            <person name="Holt S."/>
            <person name="Cochrane G."/>
            <person name="Meng A."/>
            <person name="Brown T."/>
            <person name="Cohen L."/>
        </authorList>
    </citation>
    <scope>NUCLEOTIDE SEQUENCE</scope>
    <source>
        <strain evidence="2">CCAP 955/1</strain>
    </source>
</reference>
<feature type="transmembrane region" description="Helical" evidence="1">
    <location>
        <begin position="21"/>
        <end position="40"/>
    </location>
</feature>
<dbReference type="GO" id="GO:0000774">
    <property type="term" value="F:adenyl-nucleotide exchange factor activity"/>
    <property type="evidence" value="ECO:0007669"/>
    <property type="project" value="TreeGrafter"/>
</dbReference>
<dbReference type="PANTHER" id="PTHR19316:SF18">
    <property type="entry name" value="HSP70-BINDING PROTEIN 1"/>
    <property type="match status" value="1"/>
</dbReference>
<dbReference type="PANTHER" id="PTHR19316">
    <property type="entry name" value="PROTEIN FOLDING REGULATOR"/>
    <property type="match status" value="1"/>
</dbReference>
<keyword evidence="1" id="KW-0472">Membrane</keyword>
<sequence length="593" mass="64298">MSNMFGKKKEKLAPGEKAFRLKIAFGFLVAVAAVLFFPKFTGLFQSAQTSKVVTSNRNSMNSVSAIHENTVATAMLNEMKTLAPTELSTNIAEQDKIEAILKAFHRLPGQELERLQIDLTQPVTAGTPEAELLFEAWKRRQAELKDAMKNILNAAEYMTNITRTLNGTALPSVRYAMVHNTPIDVTLDLAPPGDASTTETKQVADLTTDDKVYLLRQLESLLDDVDNARDFHTIGGWPTLLSHLKASQPLQVRSVAALAVGTAIKNTYDYQLWTLESPASSTTDSGALVVSGLDLLIEALGTSENTAEEIASDRFELQKRALYALSAAMRGNMDVQDALLQMPVPSADGATVEVKYVHYLHRLASSTLSANSLDHSVLPPELLRKVWSGAADLLEERAYIRRELAHEVSIIQAALASRSSQNNSEAGKGSDTTAMDAAVQQQVETARTLQNAVLLGDHLINPEWMQSAATVAMQYATTLSQVEAQLRAVAAGVEGAEEPALQNSEQVAMHATLRSIFAFVKEALVDTPQLYETSDATVDSSTQWQGQLQVAVRSVLELAPFDQEGTYEVLVQGGKELGALIGLLDQGANSAVF</sequence>
<evidence type="ECO:0000256" key="1">
    <source>
        <dbReference type="SAM" id="Phobius"/>
    </source>
</evidence>
<accession>A0A7S3M316</accession>
<name>A0A7S3M316_9STRA</name>
<dbReference type="SUPFAM" id="SSF48371">
    <property type="entry name" value="ARM repeat"/>
    <property type="match status" value="1"/>
</dbReference>
<keyword evidence="1" id="KW-1133">Transmembrane helix</keyword>
<gene>
    <name evidence="2" type="ORF">SELO1098_LOCUS7221</name>
</gene>
<organism evidence="2">
    <name type="scientific">Spumella elongata</name>
    <dbReference type="NCBI Taxonomy" id="89044"/>
    <lineage>
        <taxon>Eukaryota</taxon>
        <taxon>Sar</taxon>
        <taxon>Stramenopiles</taxon>
        <taxon>Ochrophyta</taxon>
        <taxon>Chrysophyceae</taxon>
        <taxon>Chromulinales</taxon>
        <taxon>Chromulinaceae</taxon>
        <taxon>Spumella</taxon>
    </lineage>
</organism>
<keyword evidence="1" id="KW-0812">Transmembrane</keyword>
<dbReference type="Gene3D" id="1.25.10.10">
    <property type="entry name" value="Leucine-rich Repeat Variant"/>
    <property type="match status" value="1"/>
</dbReference>
<evidence type="ECO:0000313" key="2">
    <source>
        <dbReference type="EMBL" id="CAE0278389.1"/>
    </source>
</evidence>
<dbReference type="GO" id="GO:0005783">
    <property type="term" value="C:endoplasmic reticulum"/>
    <property type="evidence" value="ECO:0007669"/>
    <property type="project" value="TreeGrafter"/>
</dbReference>
<dbReference type="EMBL" id="HBIC01014361">
    <property type="protein sequence ID" value="CAE0278389.1"/>
    <property type="molecule type" value="Transcribed_RNA"/>
</dbReference>
<dbReference type="AlphaFoldDB" id="A0A7S3M316"/>
<dbReference type="InterPro" id="IPR016024">
    <property type="entry name" value="ARM-type_fold"/>
</dbReference>
<proteinExistence type="predicted"/>
<dbReference type="InterPro" id="IPR011989">
    <property type="entry name" value="ARM-like"/>
</dbReference>
<dbReference type="InterPro" id="IPR050693">
    <property type="entry name" value="Hsp70_NEF-Inhibitors"/>
</dbReference>
<protein>
    <submittedName>
        <fullName evidence="2">Uncharacterized protein</fullName>
    </submittedName>
</protein>